<feature type="compositionally biased region" description="Pro residues" evidence="9">
    <location>
        <begin position="1"/>
        <end position="24"/>
    </location>
</feature>
<keyword evidence="5" id="KW-0009">Actin-binding</keyword>
<dbReference type="SUPFAM" id="SSF90250">
    <property type="entry name" value="Troponin coil-coiled subunits"/>
    <property type="match status" value="1"/>
</dbReference>
<dbReference type="Proteomes" id="UP000694382">
    <property type="component" value="Chromosome 26"/>
</dbReference>
<evidence type="ECO:0000256" key="9">
    <source>
        <dbReference type="SAM" id="MobiDB-lite"/>
    </source>
</evidence>
<dbReference type="InterPro" id="IPR038077">
    <property type="entry name" value="Troponin_sf"/>
</dbReference>
<sequence>MAPQPQSPTAPRPHSPTAPEPNSPIAPWSHSPTSLMLAKAKEEWDQEIVDKQAEKERYLSERVTPLHTSGLSLSQLQVLTLCRELHEKVEIVDEERYDIEAKCNHNTREIKDLKIKVLDLRGKFKRPPLRRVRVSADAMLRALLGSKHKVSMDLRANLKSVKKEDTEKVGDSSGGWRWTHFPGLLLPFSRAACPSRVNENWMSRIG</sequence>
<comment type="function">
    <text evidence="1">Troponin I is the inhibitory subunit of troponin, the thin filament regulatory complex which confers calcium-sensitivity to striated muscle actomyosin ATPase activity.</text>
</comment>
<dbReference type="PANTHER" id="PTHR13738">
    <property type="entry name" value="TROPONIN I"/>
    <property type="match status" value="1"/>
</dbReference>
<evidence type="ECO:0000256" key="7">
    <source>
        <dbReference type="ARBA" id="ARBA00039349"/>
    </source>
</evidence>
<dbReference type="PANTHER" id="PTHR13738:SF9">
    <property type="entry name" value="TROPONIN I, SLOW SKELETAL MUSCLE"/>
    <property type="match status" value="1"/>
</dbReference>
<evidence type="ECO:0000313" key="10">
    <source>
        <dbReference type="Ensembl" id="ENSCPVP00000024502.1"/>
    </source>
</evidence>
<evidence type="ECO:0000256" key="3">
    <source>
        <dbReference type="ARBA" id="ARBA00022990"/>
    </source>
</evidence>
<name>A0A8U8BNY0_GEOPR</name>
<keyword evidence="11" id="KW-1185">Reference proteome</keyword>
<evidence type="ECO:0000256" key="6">
    <source>
        <dbReference type="ARBA" id="ARBA00038767"/>
    </source>
</evidence>
<dbReference type="GO" id="GO:0060048">
    <property type="term" value="P:cardiac muscle contraction"/>
    <property type="evidence" value="ECO:0007669"/>
    <property type="project" value="TreeGrafter"/>
</dbReference>
<dbReference type="InterPro" id="IPR050875">
    <property type="entry name" value="Troponin_I"/>
</dbReference>
<evidence type="ECO:0000313" key="11">
    <source>
        <dbReference type="Proteomes" id="UP000694382"/>
    </source>
</evidence>
<comment type="similarity">
    <text evidence="2">Belongs to the troponin I family.</text>
</comment>
<dbReference type="Pfam" id="PF00992">
    <property type="entry name" value="Troponin"/>
    <property type="match status" value="1"/>
</dbReference>
<dbReference type="Ensembl" id="ENSCPVT00000025902.1">
    <property type="protein sequence ID" value="ENSCPVP00000024502.1"/>
    <property type="gene ID" value="ENSCPVG00000010059.2"/>
</dbReference>
<dbReference type="AlphaFoldDB" id="A0A8U8BNY0"/>
<dbReference type="GO" id="GO:0005861">
    <property type="term" value="C:troponin complex"/>
    <property type="evidence" value="ECO:0007669"/>
    <property type="project" value="InterPro"/>
</dbReference>
<evidence type="ECO:0000256" key="2">
    <source>
        <dbReference type="ARBA" id="ARBA00009930"/>
    </source>
</evidence>
<evidence type="ECO:0000256" key="4">
    <source>
        <dbReference type="ARBA" id="ARBA00023179"/>
    </source>
</evidence>
<protein>
    <recommendedName>
        <fullName evidence="7">Troponin I, fast skeletal muscle</fullName>
    </recommendedName>
    <alternativeName>
        <fullName evidence="8">Troponin I, fast-twitch isoform</fullName>
    </alternativeName>
</protein>
<reference evidence="10" key="2">
    <citation type="submission" date="2025-08" db="UniProtKB">
        <authorList>
            <consortium name="Ensembl"/>
        </authorList>
    </citation>
    <scope>IDENTIFICATION</scope>
</reference>
<dbReference type="GO" id="GO:0003779">
    <property type="term" value="F:actin binding"/>
    <property type="evidence" value="ECO:0007669"/>
    <property type="project" value="UniProtKB-KW"/>
</dbReference>
<reference evidence="10" key="3">
    <citation type="submission" date="2025-09" db="UniProtKB">
        <authorList>
            <consortium name="Ensembl"/>
        </authorList>
    </citation>
    <scope>IDENTIFICATION</scope>
</reference>
<keyword evidence="4" id="KW-0514">Muscle protein</keyword>
<dbReference type="InterPro" id="IPR001978">
    <property type="entry name" value="Troponin"/>
</dbReference>
<accession>A0A8U8BNY0</accession>
<keyword evidence="3" id="KW-0007">Acetylation</keyword>
<comment type="subunit">
    <text evidence="6">Binds to actin and tropomyosin.</text>
</comment>
<evidence type="ECO:0000256" key="5">
    <source>
        <dbReference type="ARBA" id="ARBA00023203"/>
    </source>
</evidence>
<dbReference type="FunFam" id="1.20.5.350:FF:000002">
    <property type="entry name" value="troponin I, fast skeletal muscle"/>
    <property type="match status" value="1"/>
</dbReference>
<evidence type="ECO:0000256" key="8">
    <source>
        <dbReference type="ARBA" id="ARBA00042462"/>
    </source>
</evidence>
<evidence type="ECO:0000256" key="1">
    <source>
        <dbReference type="ARBA" id="ARBA00001988"/>
    </source>
</evidence>
<organism evidence="10 11">
    <name type="scientific">Geospiza parvula</name>
    <name type="common">Small tree-finch</name>
    <name type="synonym">Camarhynchus parvulus</name>
    <dbReference type="NCBI Taxonomy" id="87175"/>
    <lineage>
        <taxon>Eukaryota</taxon>
        <taxon>Metazoa</taxon>
        <taxon>Chordata</taxon>
        <taxon>Craniata</taxon>
        <taxon>Vertebrata</taxon>
        <taxon>Euteleostomi</taxon>
        <taxon>Archelosauria</taxon>
        <taxon>Archosauria</taxon>
        <taxon>Dinosauria</taxon>
        <taxon>Saurischia</taxon>
        <taxon>Theropoda</taxon>
        <taxon>Coelurosauria</taxon>
        <taxon>Aves</taxon>
        <taxon>Neognathae</taxon>
        <taxon>Neoaves</taxon>
        <taxon>Telluraves</taxon>
        <taxon>Australaves</taxon>
        <taxon>Passeriformes</taxon>
        <taxon>Thraupidae</taxon>
        <taxon>Camarhynchus</taxon>
    </lineage>
</organism>
<reference evidence="10" key="1">
    <citation type="submission" date="2020-02" db="EMBL/GenBank/DDBJ databases">
        <authorList>
            <person name="Enbody D E."/>
            <person name="Pettersson E M."/>
        </authorList>
    </citation>
    <scope>NUCLEOTIDE SEQUENCE [LARGE SCALE GENOMIC DNA]</scope>
</reference>
<proteinExistence type="inferred from homology"/>
<feature type="region of interest" description="Disordered" evidence="9">
    <location>
        <begin position="1"/>
        <end position="32"/>
    </location>
</feature>
<dbReference type="GO" id="GO:0003009">
    <property type="term" value="P:skeletal muscle contraction"/>
    <property type="evidence" value="ECO:0007669"/>
    <property type="project" value="TreeGrafter"/>
</dbReference>
<dbReference type="Gene3D" id="1.20.5.350">
    <property type="match status" value="1"/>
</dbReference>